<feature type="transmembrane region" description="Helical" evidence="4">
    <location>
        <begin position="181"/>
        <end position="204"/>
    </location>
</feature>
<dbReference type="PRINTS" id="PR00260">
    <property type="entry name" value="CHEMTRNSDUCR"/>
</dbReference>
<keyword evidence="4" id="KW-1133">Transmembrane helix</keyword>
<dbReference type="Gene3D" id="1.10.287.950">
    <property type="entry name" value="Methyl-accepting chemotaxis protein"/>
    <property type="match status" value="1"/>
</dbReference>
<dbReference type="SUPFAM" id="SSF58104">
    <property type="entry name" value="Methyl-accepting chemotaxis protein (MCP) signaling domain"/>
    <property type="match status" value="1"/>
</dbReference>
<reference evidence="7 8" key="1">
    <citation type="submission" date="2021-10" db="EMBL/GenBank/DDBJ databases">
        <title>Lutispora strain m25 sp. nov., a thermophilic, non-spore-forming bacterium isolated from a lab-scale methanogenic bioreactor digesting anaerobic sludge.</title>
        <authorList>
            <person name="El Houari A."/>
            <person name="Mcdonald J."/>
        </authorList>
    </citation>
    <scope>NUCLEOTIDE SEQUENCE [LARGE SCALE GENOMIC DNA]</scope>
    <source>
        <strain evidence="8">m25</strain>
    </source>
</reference>
<dbReference type="PROSITE" id="PS50111">
    <property type="entry name" value="CHEMOTAXIS_TRANSDUC_2"/>
    <property type="match status" value="1"/>
</dbReference>
<name>A0ABT1NFZ1_9FIRM</name>
<dbReference type="PANTHER" id="PTHR32089">
    <property type="entry name" value="METHYL-ACCEPTING CHEMOTAXIS PROTEIN MCPB"/>
    <property type="match status" value="1"/>
</dbReference>
<dbReference type="InterPro" id="IPR004090">
    <property type="entry name" value="Chemotax_Me-accpt_rcpt"/>
</dbReference>
<dbReference type="Pfam" id="PF00015">
    <property type="entry name" value="MCPsignal"/>
    <property type="match status" value="1"/>
</dbReference>
<dbReference type="SMART" id="SM00304">
    <property type="entry name" value="HAMP"/>
    <property type="match status" value="1"/>
</dbReference>
<dbReference type="InterPro" id="IPR004089">
    <property type="entry name" value="MCPsignal_dom"/>
</dbReference>
<dbReference type="SMART" id="SM00283">
    <property type="entry name" value="MA"/>
    <property type="match status" value="1"/>
</dbReference>
<evidence type="ECO:0000256" key="3">
    <source>
        <dbReference type="PROSITE-ProRule" id="PRU00284"/>
    </source>
</evidence>
<accession>A0ABT1NFZ1</accession>
<gene>
    <name evidence="7" type="ORF">LJD61_06760</name>
</gene>
<sequence>MNISKFLKITSAVFIILSVLVGGSIYFFNNGIANERNAVTRQTEMLRLAADLITATNYKTDKIRAYVEYGLESSYTNYMTEVNETKTQEKIFDRLTELNISEESMDYLQNALSISKNLLNMEMKTLDLYKEGDIETAKFMVNNSSYQENIRAMMSYLELFQKKINEEAEAYTAEIMVQTNFLFKVIIITSILLVAFILFTFIMMNKKISRLTEISVKMTELSGNEGDLTSQLAIKSNDEVGKIGTAYNKMIANLRSLIIEVNNTTGVVASETLKFEETIAEASGRMKGINQSVEEITGGAEELSATTQEVNAFTEEISAAAVQLQSKAEEAKSSAREIQERALVIKDKSGQAIERGSAIYEEKHANIKKAIEEGRVVEEVRVMADSIGSIASQTNLLALNAAIEAARVGEAGKGFAVVADEVRKLAEQSGEAVANIHNMVEKVHYAFENLSKGAQEVLDYMSDEMKPSYELLISTGEQYRKDAEFVNRMSEEISSAVNTMSSSIDQVSASIQNVSSIAQQSAAGTEEISATVGESVEAIEELVESARSQAKMAEGLKELVHRFKI</sequence>
<feature type="domain" description="Methyl-accepting transducer" evidence="5">
    <location>
        <begin position="278"/>
        <end position="536"/>
    </location>
</feature>
<keyword evidence="4" id="KW-0472">Membrane</keyword>
<dbReference type="PANTHER" id="PTHR32089:SF112">
    <property type="entry name" value="LYSOZYME-LIKE PROTEIN-RELATED"/>
    <property type="match status" value="1"/>
</dbReference>
<dbReference type="CDD" id="cd06225">
    <property type="entry name" value="HAMP"/>
    <property type="match status" value="1"/>
</dbReference>
<keyword evidence="8" id="KW-1185">Reference proteome</keyword>
<organism evidence="7 8">
    <name type="scientific">Lutispora saccharofermentans</name>
    <dbReference type="NCBI Taxonomy" id="3024236"/>
    <lineage>
        <taxon>Bacteria</taxon>
        <taxon>Bacillati</taxon>
        <taxon>Bacillota</taxon>
        <taxon>Clostridia</taxon>
        <taxon>Lutisporales</taxon>
        <taxon>Lutisporaceae</taxon>
        <taxon>Lutispora</taxon>
    </lineage>
</organism>
<feature type="transmembrane region" description="Helical" evidence="4">
    <location>
        <begin position="6"/>
        <end position="28"/>
    </location>
</feature>
<dbReference type="RefSeq" id="WP_255226769.1">
    <property type="nucleotide sequence ID" value="NZ_JAJEKE010000004.1"/>
</dbReference>
<evidence type="ECO:0000313" key="8">
    <source>
        <dbReference type="Proteomes" id="UP001651880"/>
    </source>
</evidence>
<protein>
    <submittedName>
        <fullName evidence="7">Methyl-accepting chemotaxis protein</fullName>
    </submittedName>
</protein>
<dbReference type="InterPro" id="IPR003660">
    <property type="entry name" value="HAMP_dom"/>
</dbReference>
<evidence type="ECO:0000259" key="6">
    <source>
        <dbReference type="PROSITE" id="PS50885"/>
    </source>
</evidence>
<dbReference type="Proteomes" id="UP001651880">
    <property type="component" value="Unassembled WGS sequence"/>
</dbReference>
<dbReference type="Pfam" id="PF00672">
    <property type="entry name" value="HAMP"/>
    <property type="match status" value="1"/>
</dbReference>
<keyword evidence="4" id="KW-0812">Transmembrane</keyword>
<keyword evidence="1 3" id="KW-0807">Transducer</keyword>
<evidence type="ECO:0000259" key="5">
    <source>
        <dbReference type="PROSITE" id="PS50111"/>
    </source>
</evidence>
<feature type="domain" description="HAMP" evidence="6">
    <location>
        <begin position="205"/>
        <end position="259"/>
    </location>
</feature>
<comment type="similarity">
    <text evidence="2">Belongs to the methyl-accepting chemotaxis (MCP) protein family.</text>
</comment>
<evidence type="ECO:0000313" key="7">
    <source>
        <dbReference type="EMBL" id="MCQ1529251.1"/>
    </source>
</evidence>
<evidence type="ECO:0000256" key="2">
    <source>
        <dbReference type="ARBA" id="ARBA00029447"/>
    </source>
</evidence>
<proteinExistence type="inferred from homology"/>
<evidence type="ECO:0000256" key="4">
    <source>
        <dbReference type="SAM" id="Phobius"/>
    </source>
</evidence>
<dbReference type="PROSITE" id="PS50885">
    <property type="entry name" value="HAMP"/>
    <property type="match status" value="1"/>
</dbReference>
<evidence type="ECO:0000256" key="1">
    <source>
        <dbReference type="ARBA" id="ARBA00023224"/>
    </source>
</evidence>
<dbReference type="EMBL" id="JAJEKE010000004">
    <property type="protein sequence ID" value="MCQ1529251.1"/>
    <property type="molecule type" value="Genomic_DNA"/>
</dbReference>
<comment type="caution">
    <text evidence="7">The sequence shown here is derived from an EMBL/GenBank/DDBJ whole genome shotgun (WGS) entry which is preliminary data.</text>
</comment>